<feature type="region of interest" description="Disordered" evidence="1">
    <location>
        <begin position="64"/>
        <end position="89"/>
    </location>
</feature>
<proteinExistence type="predicted"/>
<comment type="caution">
    <text evidence="2">The sequence shown here is derived from an EMBL/GenBank/DDBJ whole genome shotgun (WGS) entry which is preliminary data.</text>
</comment>
<evidence type="ECO:0000313" key="2">
    <source>
        <dbReference type="EMBL" id="GHC51483.1"/>
    </source>
</evidence>
<sequence>MRPTRCPHPAWTHTGRGEARCDRCGTRRFDAYGALRPPGPAPVVTPTWAARRAADWAAAHRVAQAMGRGRGRRRAAPVTPPGRGHGCQTSLMVFTLPSESSVMS</sequence>
<evidence type="ECO:0000313" key="3">
    <source>
        <dbReference type="Proteomes" id="UP000646244"/>
    </source>
</evidence>
<dbReference type="EMBL" id="BMVB01000008">
    <property type="protein sequence ID" value="GHC51483.1"/>
    <property type="molecule type" value="Genomic_DNA"/>
</dbReference>
<dbReference type="RefSeq" id="WP_373303556.1">
    <property type="nucleotide sequence ID" value="NZ_BMVB01000008.1"/>
</dbReference>
<dbReference type="AlphaFoldDB" id="A0A918WH99"/>
<accession>A0A918WH99</accession>
<reference evidence="2" key="2">
    <citation type="submission" date="2020-09" db="EMBL/GenBank/DDBJ databases">
        <authorList>
            <person name="Sun Q."/>
            <person name="Ohkuma M."/>
        </authorList>
    </citation>
    <scope>NUCLEOTIDE SEQUENCE</scope>
    <source>
        <strain evidence="2">JCM 4633</strain>
    </source>
</reference>
<evidence type="ECO:0000256" key="1">
    <source>
        <dbReference type="SAM" id="MobiDB-lite"/>
    </source>
</evidence>
<organism evidence="2 3">
    <name type="scientific">Streptomyces cinnamoneus</name>
    <name type="common">Streptoverticillium cinnamoneum</name>
    <dbReference type="NCBI Taxonomy" id="53446"/>
    <lineage>
        <taxon>Bacteria</taxon>
        <taxon>Bacillati</taxon>
        <taxon>Actinomycetota</taxon>
        <taxon>Actinomycetes</taxon>
        <taxon>Kitasatosporales</taxon>
        <taxon>Streptomycetaceae</taxon>
        <taxon>Streptomyces</taxon>
        <taxon>Streptomyces cinnamoneus group</taxon>
    </lineage>
</organism>
<name>A0A918WH99_STRCJ</name>
<protein>
    <submittedName>
        <fullName evidence="2">Uncharacterized protein</fullName>
    </submittedName>
</protein>
<dbReference type="InterPro" id="IPR046222">
    <property type="entry name" value="DUF6255"/>
</dbReference>
<gene>
    <name evidence="2" type="ORF">GCM10010507_29270</name>
</gene>
<dbReference type="Pfam" id="PF19768">
    <property type="entry name" value="DUF6255"/>
    <property type="match status" value="1"/>
</dbReference>
<reference evidence="2" key="1">
    <citation type="journal article" date="2014" name="Int. J. Syst. Evol. Microbiol.">
        <title>Complete genome sequence of Corynebacterium casei LMG S-19264T (=DSM 44701T), isolated from a smear-ripened cheese.</title>
        <authorList>
            <consortium name="US DOE Joint Genome Institute (JGI-PGF)"/>
            <person name="Walter F."/>
            <person name="Albersmeier A."/>
            <person name="Kalinowski J."/>
            <person name="Ruckert C."/>
        </authorList>
    </citation>
    <scope>NUCLEOTIDE SEQUENCE</scope>
    <source>
        <strain evidence="2">JCM 4633</strain>
    </source>
</reference>
<dbReference type="Proteomes" id="UP000646244">
    <property type="component" value="Unassembled WGS sequence"/>
</dbReference>